<accession>A0A6B0R7W7</accession>
<keyword evidence="2" id="KW-1185">Reference proteome</keyword>
<name>A0A6B0R7W7_9CETA</name>
<dbReference type="EMBL" id="VBQZ03000029">
    <property type="protein sequence ID" value="MXQ85870.1"/>
    <property type="molecule type" value="Genomic_DNA"/>
</dbReference>
<dbReference type="AlphaFoldDB" id="A0A6B0R7W7"/>
<organism evidence="1 2">
    <name type="scientific">Bos mutus</name>
    <name type="common">wild yak</name>
    <dbReference type="NCBI Taxonomy" id="72004"/>
    <lineage>
        <taxon>Eukaryota</taxon>
        <taxon>Metazoa</taxon>
        <taxon>Chordata</taxon>
        <taxon>Craniata</taxon>
        <taxon>Vertebrata</taxon>
        <taxon>Euteleostomi</taxon>
        <taxon>Mammalia</taxon>
        <taxon>Eutheria</taxon>
        <taxon>Laurasiatheria</taxon>
        <taxon>Artiodactyla</taxon>
        <taxon>Ruminantia</taxon>
        <taxon>Pecora</taxon>
        <taxon>Bovidae</taxon>
        <taxon>Bovinae</taxon>
        <taxon>Bos</taxon>
    </lineage>
</organism>
<proteinExistence type="predicted"/>
<protein>
    <submittedName>
        <fullName evidence="1">Uncharacterized protein</fullName>
    </submittedName>
</protein>
<gene>
    <name evidence="1" type="ORF">E5288_WYG010299</name>
</gene>
<dbReference type="Proteomes" id="UP000322234">
    <property type="component" value="Unassembled WGS sequence"/>
</dbReference>
<comment type="caution">
    <text evidence="1">The sequence shown here is derived from an EMBL/GenBank/DDBJ whole genome shotgun (WGS) entry which is preliminary data.</text>
</comment>
<evidence type="ECO:0000313" key="2">
    <source>
        <dbReference type="Proteomes" id="UP000322234"/>
    </source>
</evidence>
<sequence length="111" mass="12357">MEDLVPSSKLRLEKEGGMSFREFHLHTSSASAAFPSGTLVGMGHYANAWVASAAEYLAFLAAVVPMNYYRIDAEALTLKAPILDQHGRGRKILNSLKLYGEIWHLHKGQYH</sequence>
<evidence type="ECO:0000313" key="1">
    <source>
        <dbReference type="EMBL" id="MXQ85870.1"/>
    </source>
</evidence>
<reference evidence="1" key="1">
    <citation type="submission" date="2019-10" db="EMBL/GenBank/DDBJ databases">
        <title>The sequence and de novo assembly of the wild yak genome.</title>
        <authorList>
            <person name="Liu Y."/>
        </authorList>
    </citation>
    <scope>NUCLEOTIDE SEQUENCE [LARGE SCALE GENOMIC DNA]</scope>
    <source>
        <strain evidence="1">WY2019</strain>
    </source>
</reference>